<dbReference type="EMBL" id="JAJDKZ010000017">
    <property type="protein sequence ID" value="MCB8610405.1"/>
    <property type="molecule type" value="Genomic_DNA"/>
</dbReference>
<accession>A0AAW4VTF7</accession>
<comment type="caution">
    <text evidence="1">The sequence shown here is derived from an EMBL/GenBank/DDBJ whole genome shotgun (WGS) entry which is preliminary data.</text>
</comment>
<dbReference type="Proteomes" id="UP001198439">
    <property type="component" value="Unassembled WGS sequence"/>
</dbReference>
<dbReference type="AlphaFoldDB" id="A0AAW4VTF7"/>
<organism evidence="1 2">
    <name type="scientific">Faecalibacillus faecis</name>
    <dbReference type="NCBI Taxonomy" id="1982628"/>
    <lineage>
        <taxon>Bacteria</taxon>
        <taxon>Bacillati</taxon>
        <taxon>Bacillota</taxon>
        <taxon>Erysipelotrichia</taxon>
        <taxon>Erysipelotrichales</taxon>
        <taxon>Coprobacillaceae</taxon>
        <taxon>Faecalibacillus</taxon>
    </lineage>
</organism>
<evidence type="ECO:0000313" key="2">
    <source>
        <dbReference type="Proteomes" id="UP001198439"/>
    </source>
</evidence>
<gene>
    <name evidence="1" type="ORF">LJD69_07335</name>
</gene>
<dbReference type="RefSeq" id="WP_227279613.1">
    <property type="nucleotide sequence ID" value="NZ_JAJDKR010000016.1"/>
</dbReference>
<proteinExistence type="predicted"/>
<sequence length="74" mass="8417">MENKKLISLLNNTKKRVSIFDYKGTFICEGCSHELGQHLGSTLYNSEVLFIKEDDKEVSVVVSVELKKVRGEKI</sequence>
<evidence type="ECO:0000313" key="1">
    <source>
        <dbReference type="EMBL" id="MCB8610405.1"/>
    </source>
</evidence>
<reference evidence="1" key="1">
    <citation type="submission" date="2021-10" db="EMBL/GenBank/DDBJ databases">
        <title>Collection of gut derived symbiotic bacterial strains cultured from healthy donors.</title>
        <authorList>
            <person name="Lin H."/>
            <person name="Littmann E."/>
            <person name="Kohout C."/>
            <person name="Pamer E.G."/>
        </authorList>
    </citation>
    <scope>NUCLEOTIDE SEQUENCE</scope>
    <source>
        <strain evidence="1">DFI.4.48</strain>
    </source>
</reference>
<name>A0AAW4VTF7_9FIRM</name>
<protein>
    <submittedName>
        <fullName evidence="1">Uncharacterized protein</fullName>
    </submittedName>
</protein>